<gene>
    <name evidence="1" type="ORF">MNBD_GAMMA17-2037</name>
</gene>
<dbReference type="EMBL" id="UOFQ01000162">
    <property type="protein sequence ID" value="VAW89935.1"/>
    <property type="molecule type" value="Genomic_DNA"/>
</dbReference>
<dbReference type="AlphaFoldDB" id="A0A3B0Z954"/>
<evidence type="ECO:0000313" key="1">
    <source>
        <dbReference type="EMBL" id="VAW89935.1"/>
    </source>
</evidence>
<sequence length="205" mass="22494">MIDGVQYSHQIIGDPATGWVQESYLDRFGSAVCESIGCFNNNPMGSSENAKGFPTKAVIRQLMTSTVGDETFTMEFLKDKLLNKAKLTNSLVSDKINYFFESDGRELDFTTANIANKAPLVMTFNILNDGIPVAVTTGGPIGGNYDYATNQDKSIVDAGQVSYDDVTGVYTHFDPASSFNIDQDWASFFDQSQNTDCNIVRPECI</sequence>
<name>A0A3B0Z954_9ZZZZ</name>
<organism evidence="1">
    <name type="scientific">hydrothermal vent metagenome</name>
    <dbReference type="NCBI Taxonomy" id="652676"/>
    <lineage>
        <taxon>unclassified sequences</taxon>
        <taxon>metagenomes</taxon>
        <taxon>ecological metagenomes</taxon>
    </lineage>
</organism>
<protein>
    <submittedName>
        <fullName evidence="1">Uncharacterized protein</fullName>
    </submittedName>
</protein>
<accession>A0A3B0Z954</accession>
<proteinExistence type="predicted"/>
<reference evidence="1" key="1">
    <citation type="submission" date="2018-06" db="EMBL/GenBank/DDBJ databases">
        <authorList>
            <person name="Zhirakovskaya E."/>
        </authorList>
    </citation>
    <scope>NUCLEOTIDE SEQUENCE</scope>
</reference>